<dbReference type="AlphaFoldDB" id="A0A6P5ECU9"/>
<dbReference type="Proteomes" id="UP000515123">
    <property type="component" value="Unplaced"/>
</dbReference>
<sequence length="222" mass="26176">MAEVAYNNSYQENVTMVSLEALYGRKCRFPIHWNEVGERIVLGLDVIQEVEEKVRLVRQRLLTAQLRQQSYTNKRRKNLEFAVGDRVLLKVSPMRGIKRFGVRGKLSPRYIGPYEILERIGTVVDRLALPQKFEGIHNVFHVSNLRKYVHHPGHVLEFEPVELQEHITYEKYPVCILDHEVKELWNHTIPYVKVQRSNHSGREATWELEEAMCESYPHLFDQ</sequence>
<reference evidence="2" key="1">
    <citation type="journal article" date="2015" name="Nat. Genet.">
        <title>The pineapple genome and the evolution of CAM photosynthesis.</title>
        <authorList>
            <person name="Ming R."/>
            <person name="VanBuren R."/>
            <person name="Wai C.M."/>
            <person name="Tang H."/>
            <person name="Schatz M.C."/>
            <person name="Bowers J.E."/>
            <person name="Lyons E."/>
            <person name="Wang M.L."/>
            <person name="Chen J."/>
            <person name="Biggers E."/>
            <person name="Zhang J."/>
            <person name="Huang L."/>
            <person name="Zhang L."/>
            <person name="Miao W."/>
            <person name="Zhang J."/>
            <person name="Ye Z."/>
            <person name="Miao C."/>
            <person name="Lin Z."/>
            <person name="Wang H."/>
            <person name="Zhou H."/>
            <person name="Yim W.C."/>
            <person name="Priest H.D."/>
            <person name="Zheng C."/>
            <person name="Woodhouse M."/>
            <person name="Edger P.P."/>
            <person name="Guyot R."/>
            <person name="Guo H.B."/>
            <person name="Guo H."/>
            <person name="Zheng G."/>
            <person name="Singh R."/>
            <person name="Sharma A."/>
            <person name="Min X."/>
            <person name="Zheng Y."/>
            <person name="Lee H."/>
            <person name="Gurtowski J."/>
            <person name="Sedlazeck F.J."/>
            <person name="Harkess A."/>
            <person name="McKain M.R."/>
            <person name="Liao Z."/>
            <person name="Fang J."/>
            <person name="Liu J."/>
            <person name="Zhang X."/>
            <person name="Zhang Q."/>
            <person name="Hu W."/>
            <person name="Qin Y."/>
            <person name="Wang K."/>
            <person name="Chen L.Y."/>
            <person name="Shirley N."/>
            <person name="Lin Y.R."/>
            <person name="Liu L.Y."/>
            <person name="Hernandez A.G."/>
            <person name="Wright C.L."/>
            <person name="Bulone V."/>
            <person name="Tuskan G.A."/>
            <person name="Heath K."/>
            <person name="Zee F."/>
            <person name="Moore P.H."/>
            <person name="Sunkar R."/>
            <person name="Leebens-Mack J.H."/>
            <person name="Mockler T."/>
            <person name="Bennetzen J.L."/>
            <person name="Freeling M."/>
            <person name="Sankoff D."/>
            <person name="Paterson A.H."/>
            <person name="Zhu X."/>
            <person name="Yang X."/>
            <person name="Smith J.A."/>
            <person name="Cushman J.C."/>
            <person name="Paull R.E."/>
            <person name="Yu Q."/>
        </authorList>
    </citation>
    <scope>NUCLEOTIDE SEQUENCE [LARGE SCALE GENOMIC DNA]</scope>
    <source>
        <strain evidence="2">cv. F153</strain>
    </source>
</reference>
<dbReference type="GeneID" id="109704665"/>
<organism evidence="2 3">
    <name type="scientific">Ananas comosus</name>
    <name type="common">Pineapple</name>
    <name type="synonym">Ananas ananas</name>
    <dbReference type="NCBI Taxonomy" id="4615"/>
    <lineage>
        <taxon>Eukaryota</taxon>
        <taxon>Viridiplantae</taxon>
        <taxon>Streptophyta</taxon>
        <taxon>Embryophyta</taxon>
        <taxon>Tracheophyta</taxon>
        <taxon>Spermatophyta</taxon>
        <taxon>Magnoliopsida</taxon>
        <taxon>Liliopsida</taxon>
        <taxon>Poales</taxon>
        <taxon>Bromeliaceae</taxon>
        <taxon>Bromelioideae</taxon>
        <taxon>Ananas</taxon>
    </lineage>
</organism>
<accession>A0A6P5ECU9</accession>
<dbReference type="PANTHER" id="PTHR46148">
    <property type="entry name" value="CHROMO DOMAIN-CONTAINING PROTEIN"/>
    <property type="match status" value="1"/>
</dbReference>
<dbReference type="RefSeq" id="XP_020081017.1">
    <property type="nucleotide sequence ID" value="XM_020225428.1"/>
</dbReference>
<reference evidence="3" key="2">
    <citation type="submission" date="2025-08" db="UniProtKB">
        <authorList>
            <consortium name="RefSeq"/>
        </authorList>
    </citation>
    <scope>IDENTIFICATION</scope>
    <source>
        <tissue evidence="3">Leaf</tissue>
    </source>
</reference>
<dbReference type="OrthoDB" id="425619at2759"/>
<evidence type="ECO:0000313" key="2">
    <source>
        <dbReference type="Proteomes" id="UP000515123"/>
    </source>
</evidence>
<protein>
    <submittedName>
        <fullName evidence="3">Uncharacterized protein LOC109704665</fullName>
    </submittedName>
</protein>
<name>A0A6P5ECU9_ANACO</name>
<gene>
    <name evidence="3" type="primary">LOC109704665</name>
</gene>
<keyword evidence="2" id="KW-1185">Reference proteome</keyword>
<feature type="domain" description="Tf2-1-like SH3-like" evidence="1">
    <location>
        <begin position="84"/>
        <end position="149"/>
    </location>
</feature>
<evidence type="ECO:0000259" key="1">
    <source>
        <dbReference type="Pfam" id="PF24626"/>
    </source>
</evidence>
<dbReference type="Pfam" id="PF24626">
    <property type="entry name" value="SH3_Tf2-1"/>
    <property type="match status" value="1"/>
</dbReference>
<dbReference type="InterPro" id="IPR056924">
    <property type="entry name" value="SH3_Tf2-1"/>
</dbReference>
<proteinExistence type="predicted"/>
<evidence type="ECO:0000313" key="3">
    <source>
        <dbReference type="RefSeq" id="XP_020081017.1"/>
    </source>
</evidence>
<dbReference type="PANTHER" id="PTHR46148:SF57">
    <property type="entry name" value="OS12G0499874 PROTEIN"/>
    <property type="match status" value="1"/>
</dbReference>